<keyword evidence="2" id="KW-1185">Reference proteome</keyword>
<gene>
    <name evidence="1" type="ORF">ACFQZM_32345</name>
</gene>
<dbReference type="Proteomes" id="UP001597063">
    <property type="component" value="Unassembled WGS sequence"/>
</dbReference>
<accession>A0ABW2XT02</accession>
<evidence type="ECO:0000313" key="1">
    <source>
        <dbReference type="EMBL" id="MFD0689219.1"/>
    </source>
</evidence>
<dbReference type="RefSeq" id="WP_131757644.1">
    <property type="nucleotide sequence ID" value="NZ_CAACUY010000035.1"/>
</dbReference>
<evidence type="ECO:0000313" key="2">
    <source>
        <dbReference type="Proteomes" id="UP001597063"/>
    </source>
</evidence>
<proteinExistence type="predicted"/>
<dbReference type="EMBL" id="JBHTGP010000016">
    <property type="protein sequence ID" value="MFD0689219.1"/>
    <property type="molecule type" value="Genomic_DNA"/>
</dbReference>
<organism evidence="1 2">
    <name type="scientific">Actinomadura fibrosa</name>
    <dbReference type="NCBI Taxonomy" id="111802"/>
    <lineage>
        <taxon>Bacteria</taxon>
        <taxon>Bacillati</taxon>
        <taxon>Actinomycetota</taxon>
        <taxon>Actinomycetes</taxon>
        <taxon>Streptosporangiales</taxon>
        <taxon>Thermomonosporaceae</taxon>
        <taxon>Actinomadura</taxon>
    </lineage>
</organism>
<name>A0ABW2XT02_9ACTN</name>
<protein>
    <submittedName>
        <fullName evidence="1">Uncharacterized protein</fullName>
    </submittedName>
</protein>
<sequence length="107" mass="11619">MRVSRASQDAHRGAAARGPIHHFTCNGGTLRLYRKPLQTPPACDTPAPTNYGICFTVGPGQPGFESVANRSDRDLIFFPAINCSGQGKVVPKYHTNAELLIYSFARS</sequence>
<comment type="caution">
    <text evidence="1">The sequence shown here is derived from an EMBL/GenBank/DDBJ whole genome shotgun (WGS) entry which is preliminary data.</text>
</comment>
<reference evidence="2" key="1">
    <citation type="journal article" date="2019" name="Int. J. Syst. Evol. Microbiol.">
        <title>The Global Catalogue of Microorganisms (GCM) 10K type strain sequencing project: providing services to taxonomists for standard genome sequencing and annotation.</title>
        <authorList>
            <consortium name="The Broad Institute Genomics Platform"/>
            <consortium name="The Broad Institute Genome Sequencing Center for Infectious Disease"/>
            <person name="Wu L."/>
            <person name="Ma J."/>
        </authorList>
    </citation>
    <scope>NUCLEOTIDE SEQUENCE [LARGE SCALE GENOMIC DNA]</scope>
    <source>
        <strain evidence="2">JCM 9371</strain>
    </source>
</reference>